<dbReference type="SUPFAM" id="SSF52096">
    <property type="entry name" value="ClpP/crotonase"/>
    <property type="match status" value="1"/>
</dbReference>
<dbReference type="PANTHER" id="PTHR43459">
    <property type="entry name" value="ENOYL-COA HYDRATASE"/>
    <property type="match status" value="1"/>
</dbReference>
<dbReference type="CDD" id="cd06558">
    <property type="entry name" value="crotonase-like"/>
    <property type="match status" value="1"/>
</dbReference>
<dbReference type="Gene3D" id="3.90.226.10">
    <property type="entry name" value="2-enoyl-CoA Hydratase, Chain A, domain 1"/>
    <property type="match status" value="1"/>
</dbReference>
<accession>A0ABX6AA17</accession>
<evidence type="ECO:0000256" key="1">
    <source>
        <dbReference type="RuleBase" id="RU003707"/>
    </source>
</evidence>
<evidence type="ECO:0000313" key="3">
    <source>
        <dbReference type="Proteomes" id="UP000327143"/>
    </source>
</evidence>
<dbReference type="InterPro" id="IPR001753">
    <property type="entry name" value="Enoyl-CoA_hydra/iso"/>
</dbReference>
<dbReference type="InterPro" id="IPR018376">
    <property type="entry name" value="Enoyl-CoA_hyd/isom_CS"/>
</dbReference>
<dbReference type="PROSITE" id="PS00166">
    <property type="entry name" value="ENOYL_COA_HYDRATASE"/>
    <property type="match status" value="1"/>
</dbReference>
<organism evidence="2 3">
    <name type="scientific">Streptomyces viridosporus T7A</name>
    <dbReference type="NCBI Taxonomy" id="665577"/>
    <lineage>
        <taxon>Bacteria</taxon>
        <taxon>Bacillati</taxon>
        <taxon>Actinomycetota</taxon>
        <taxon>Actinomycetes</taxon>
        <taxon>Kitasatosporales</taxon>
        <taxon>Streptomycetaceae</taxon>
        <taxon>Streptomyces</taxon>
    </lineage>
</organism>
<evidence type="ECO:0000313" key="2">
    <source>
        <dbReference type="EMBL" id="QEU83972.1"/>
    </source>
</evidence>
<gene>
    <name evidence="2" type="ORF">CP969_04225</name>
</gene>
<dbReference type="Pfam" id="PF00378">
    <property type="entry name" value="ECH_1"/>
    <property type="match status" value="1"/>
</dbReference>
<dbReference type="PANTHER" id="PTHR43459:SF1">
    <property type="entry name" value="EG:BACN32G11.4 PROTEIN"/>
    <property type="match status" value="1"/>
</dbReference>
<reference evidence="2 3" key="1">
    <citation type="submission" date="2017-09" db="EMBL/GenBank/DDBJ databases">
        <authorList>
            <person name="Lee N."/>
            <person name="Cho B.-K."/>
        </authorList>
    </citation>
    <scope>NUCLEOTIDE SEQUENCE [LARGE SCALE GENOMIC DNA]</scope>
    <source>
        <strain evidence="2 3">ATCC 39115</strain>
    </source>
</reference>
<dbReference type="EMBL" id="CP023700">
    <property type="protein sequence ID" value="QEU83972.1"/>
    <property type="molecule type" value="Genomic_DNA"/>
</dbReference>
<dbReference type="InterPro" id="IPR029045">
    <property type="entry name" value="ClpP/crotonase-like_dom_sf"/>
</dbReference>
<protein>
    <submittedName>
        <fullName evidence="2">Enoyl-CoA hydratase/isomerase family protein</fullName>
    </submittedName>
</protein>
<comment type="similarity">
    <text evidence="1">Belongs to the enoyl-CoA hydratase/isomerase family.</text>
</comment>
<dbReference type="Proteomes" id="UP000327143">
    <property type="component" value="Chromosome"/>
</dbReference>
<name>A0ABX6AA17_STRVD</name>
<keyword evidence="3" id="KW-1185">Reference proteome</keyword>
<proteinExistence type="inferred from homology"/>
<sequence length="258" mass="26981">MTKDLVRYECAAGVARITLARSARANAVDLPTARAFGAAVDRAAADPGIRAVLVRGEGRRFCSGGDVAAMAAAPDRAAYLEELAGTFDDALQRLAALPKPVVAAVQGAVAGAGLALMLSCDVIVSAASTKFLLAYAGVGLTPDCGVSYLLPRAIGQQRALELALTGRTLTAEESRAWGLITEMVDDASLDDRARRLSEQLAAGPEFALGQGKRLLRSSWRTSREQSGREEARVIAEAATRPETTVLLASFAGRRGEPA</sequence>
<dbReference type="RefSeq" id="WP_004992405.1">
    <property type="nucleotide sequence ID" value="NZ_CP023700.1"/>
</dbReference>